<evidence type="ECO:0000313" key="3">
    <source>
        <dbReference type="Proteomes" id="UP000660083"/>
    </source>
</evidence>
<dbReference type="AlphaFoldDB" id="A0A8I1H8D8"/>
<dbReference type="SUPFAM" id="SSF47413">
    <property type="entry name" value="lambda repressor-like DNA-binding domains"/>
    <property type="match status" value="1"/>
</dbReference>
<dbReference type="GO" id="GO:0003677">
    <property type="term" value="F:DNA binding"/>
    <property type="evidence" value="ECO:0007669"/>
    <property type="project" value="InterPro"/>
</dbReference>
<name>A0A8I1H8D8_ACIPI</name>
<evidence type="ECO:0000313" key="2">
    <source>
        <dbReference type="EMBL" id="MBK1446511.1"/>
    </source>
</evidence>
<dbReference type="InterPro" id="IPR001387">
    <property type="entry name" value="Cro/C1-type_HTH"/>
</dbReference>
<dbReference type="EMBL" id="JAEFCT010000021">
    <property type="protein sequence ID" value="MBK1446511.1"/>
    <property type="molecule type" value="Genomic_DNA"/>
</dbReference>
<dbReference type="PANTHER" id="PTHR33516">
    <property type="entry name" value="LEXA REPRESSOR"/>
    <property type="match status" value="1"/>
</dbReference>
<dbReference type="Pfam" id="PF00717">
    <property type="entry name" value="Peptidase_S24"/>
    <property type="match status" value="1"/>
</dbReference>
<sequence length="208" mass="23221">MKTEIGQAMRKLRKAKKMTQDTLAEKLGVAPANISRYEKGQQGIEVDKLPTLAEALGVSVPEFFAIASGAEVDNFEPAPELRKVPLISWVQAGKCQEVFHEPHALDNVEWVETTYRARRYTYALRVVGDSMETKFPEGCIIIVEPEEQAHNKSHVIALMPDSNKATFKQLIDDESGTYLKPLNDKYPVIAVPPGTTFCGVVKRMEMDV</sequence>
<feature type="domain" description="HTH cro/C1-type" evidence="1">
    <location>
        <begin position="9"/>
        <end position="63"/>
    </location>
</feature>
<dbReference type="InterPro" id="IPR039418">
    <property type="entry name" value="LexA-like"/>
</dbReference>
<gene>
    <name evidence="2" type="ORF">JDA50_19120</name>
</gene>
<dbReference type="PROSITE" id="PS50943">
    <property type="entry name" value="HTH_CROC1"/>
    <property type="match status" value="1"/>
</dbReference>
<dbReference type="InterPro" id="IPR010982">
    <property type="entry name" value="Lambda_DNA-bd_dom_sf"/>
</dbReference>
<dbReference type="RefSeq" id="WP_086335838.1">
    <property type="nucleotide sequence ID" value="NZ_JAEFCT010000021.1"/>
</dbReference>
<dbReference type="CDD" id="cd06529">
    <property type="entry name" value="S24_LexA-like"/>
    <property type="match status" value="1"/>
</dbReference>
<dbReference type="SUPFAM" id="SSF51306">
    <property type="entry name" value="LexA/Signal peptidase"/>
    <property type="match status" value="1"/>
</dbReference>
<comment type="caution">
    <text evidence="2">The sequence shown here is derived from an EMBL/GenBank/DDBJ whole genome shotgun (WGS) entry which is preliminary data.</text>
</comment>
<evidence type="ECO:0000259" key="1">
    <source>
        <dbReference type="PROSITE" id="PS50943"/>
    </source>
</evidence>
<organism evidence="2 3">
    <name type="scientific">Acinetobacter pittii</name>
    <name type="common">Acinetobacter genomosp. 3</name>
    <dbReference type="NCBI Taxonomy" id="48296"/>
    <lineage>
        <taxon>Bacteria</taxon>
        <taxon>Pseudomonadati</taxon>
        <taxon>Pseudomonadota</taxon>
        <taxon>Gammaproteobacteria</taxon>
        <taxon>Moraxellales</taxon>
        <taxon>Moraxellaceae</taxon>
        <taxon>Acinetobacter</taxon>
        <taxon>Acinetobacter calcoaceticus/baumannii complex</taxon>
    </lineage>
</organism>
<dbReference type="InterPro" id="IPR050077">
    <property type="entry name" value="LexA_repressor"/>
</dbReference>
<dbReference type="SMART" id="SM00530">
    <property type="entry name" value="HTH_XRE"/>
    <property type="match status" value="1"/>
</dbReference>
<dbReference type="Gene3D" id="2.10.109.10">
    <property type="entry name" value="Umud Fragment, subunit A"/>
    <property type="match status" value="1"/>
</dbReference>
<protein>
    <submittedName>
        <fullName evidence="2">Helix-turn-helix domain-containing protein</fullName>
    </submittedName>
</protein>
<dbReference type="CDD" id="cd00093">
    <property type="entry name" value="HTH_XRE"/>
    <property type="match status" value="1"/>
</dbReference>
<dbReference type="InterPro" id="IPR015927">
    <property type="entry name" value="Peptidase_S24_S26A/B/C"/>
</dbReference>
<dbReference type="InterPro" id="IPR036286">
    <property type="entry name" value="LexA/Signal_pep-like_sf"/>
</dbReference>
<dbReference type="Gene3D" id="1.10.260.40">
    <property type="entry name" value="lambda repressor-like DNA-binding domains"/>
    <property type="match status" value="1"/>
</dbReference>
<accession>A0A8I1H8D8</accession>
<dbReference type="Proteomes" id="UP000660083">
    <property type="component" value="Unassembled WGS sequence"/>
</dbReference>
<proteinExistence type="predicted"/>
<dbReference type="Pfam" id="PF01381">
    <property type="entry name" value="HTH_3"/>
    <property type="match status" value="1"/>
</dbReference>
<dbReference type="PANTHER" id="PTHR33516:SF2">
    <property type="entry name" value="LEXA REPRESSOR-RELATED"/>
    <property type="match status" value="1"/>
</dbReference>
<reference evidence="2" key="1">
    <citation type="submission" date="2020-12" db="EMBL/GenBank/DDBJ databases">
        <authorList>
            <person name="Chopjitt P."/>
        </authorList>
    </citation>
    <scope>NUCLEOTIDE SEQUENCE</scope>
    <source>
        <strain evidence="2">AP1</strain>
    </source>
</reference>